<evidence type="ECO:0000313" key="3">
    <source>
        <dbReference type="Proteomes" id="UP001225644"/>
    </source>
</evidence>
<accession>A0ABU0B3J2</accession>
<keyword evidence="1" id="KW-0812">Transmembrane</keyword>
<evidence type="ECO:0000313" key="2">
    <source>
        <dbReference type="EMBL" id="MDQ0287282.1"/>
    </source>
</evidence>
<dbReference type="Proteomes" id="UP001225644">
    <property type="component" value="Unassembled WGS sequence"/>
</dbReference>
<evidence type="ECO:0000256" key="1">
    <source>
        <dbReference type="SAM" id="Phobius"/>
    </source>
</evidence>
<dbReference type="PANTHER" id="PTHR36443:SF1">
    <property type="entry name" value="BSR5223 PROTEIN"/>
    <property type="match status" value="1"/>
</dbReference>
<reference evidence="2 3" key="1">
    <citation type="submission" date="2023-07" db="EMBL/GenBank/DDBJ databases">
        <title>Genomic Encyclopedia of Type Strains, Phase IV (KMG-IV): sequencing the most valuable type-strain genomes for metagenomic binning, comparative biology and taxonomic classification.</title>
        <authorList>
            <person name="Goeker M."/>
        </authorList>
    </citation>
    <scope>NUCLEOTIDE SEQUENCE [LARGE SCALE GENOMIC DNA]</scope>
    <source>
        <strain evidence="2 3">DSM 12396</strain>
    </source>
</reference>
<dbReference type="EMBL" id="JAUSUX010000022">
    <property type="protein sequence ID" value="MDQ0287282.1"/>
    <property type="molecule type" value="Genomic_DNA"/>
</dbReference>
<dbReference type="PANTHER" id="PTHR36443">
    <property type="entry name" value="BSR5223 PROTEIN"/>
    <property type="match status" value="1"/>
</dbReference>
<dbReference type="RefSeq" id="WP_307403147.1">
    <property type="nucleotide sequence ID" value="NZ_JAUSUX010000022.1"/>
</dbReference>
<organism evidence="2 3">
    <name type="scientific">Desulfofundulus luciae</name>
    <dbReference type="NCBI Taxonomy" id="74702"/>
    <lineage>
        <taxon>Bacteria</taxon>
        <taxon>Bacillati</taxon>
        <taxon>Bacillota</taxon>
        <taxon>Clostridia</taxon>
        <taxon>Eubacteriales</taxon>
        <taxon>Peptococcaceae</taxon>
        <taxon>Desulfofundulus</taxon>
    </lineage>
</organism>
<feature type="transmembrane region" description="Helical" evidence="1">
    <location>
        <begin position="49"/>
        <end position="70"/>
    </location>
</feature>
<dbReference type="InterPro" id="IPR021320">
    <property type="entry name" value="DUF2905"/>
</dbReference>
<dbReference type="Pfam" id="PF11146">
    <property type="entry name" value="DUF2905"/>
    <property type="match status" value="1"/>
</dbReference>
<proteinExistence type="predicted"/>
<sequence length="72" mass="8053">MMDSLGKMLALMGILLLVVGGLLMASERLFHLGRLPGDIFIQKGNFTFYFPVVTSIILSIVLTLILNLIFRR</sequence>
<protein>
    <recommendedName>
        <fullName evidence="4">DUF2905 domain-containing protein</fullName>
    </recommendedName>
</protein>
<name>A0ABU0B3J2_9FIRM</name>
<keyword evidence="1" id="KW-1133">Transmembrane helix</keyword>
<keyword evidence="3" id="KW-1185">Reference proteome</keyword>
<comment type="caution">
    <text evidence="2">The sequence shown here is derived from an EMBL/GenBank/DDBJ whole genome shotgun (WGS) entry which is preliminary data.</text>
</comment>
<keyword evidence="1" id="KW-0472">Membrane</keyword>
<evidence type="ECO:0008006" key="4">
    <source>
        <dbReference type="Google" id="ProtNLM"/>
    </source>
</evidence>
<gene>
    <name evidence="2" type="ORF">J2Z49_002403</name>
</gene>